<dbReference type="InterPro" id="IPR043519">
    <property type="entry name" value="NT_sf"/>
</dbReference>
<gene>
    <name evidence="2" type="ORF">HGP28_08800</name>
</gene>
<protein>
    <submittedName>
        <fullName evidence="2">Nucleotidyltransferase domain-containing protein</fullName>
    </submittedName>
</protein>
<evidence type="ECO:0000313" key="2">
    <source>
        <dbReference type="EMBL" id="NLS12984.1"/>
    </source>
</evidence>
<organism evidence="2 3">
    <name type="scientific">Vibrio agarilyticus</name>
    <dbReference type="NCBI Taxonomy" id="2726741"/>
    <lineage>
        <taxon>Bacteria</taxon>
        <taxon>Pseudomonadati</taxon>
        <taxon>Pseudomonadota</taxon>
        <taxon>Gammaproteobacteria</taxon>
        <taxon>Vibrionales</taxon>
        <taxon>Vibrionaceae</taxon>
        <taxon>Vibrio</taxon>
    </lineage>
</organism>
<evidence type="ECO:0000313" key="3">
    <source>
        <dbReference type="Proteomes" id="UP000535589"/>
    </source>
</evidence>
<keyword evidence="2" id="KW-0808">Transferase</keyword>
<dbReference type="InterPro" id="IPR002934">
    <property type="entry name" value="Polymerase_NTP_transf_dom"/>
</dbReference>
<dbReference type="EMBL" id="JABAIK010000007">
    <property type="protein sequence ID" value="NLS12984.1"/>
    <property type="molecule type" value="Genomic_DNA"/>
</dbReference>
<dbReference type="GO" id="GO:0016779">
    <property type="term" value="F:nucleotidyltransferase activity"/>
    <property type="evidence" value="ECO:0007669"/>
    <property type="project" value="InterPro"/>
</dbReference>
<comment type="caution">
    <text evidence="2">The sequence shown here is derived from an EMBL/GenBank/DDBJ whole genome shotgun (WGS) entry which is preliminary data.</text>
</comment>
<keyword evidence="3" id="KW-1185">Reference proteome</keyword>
<proteinExistence type="predicted"/>
<dbReference type="CDD" id="cd05403">
    <property type="entry name" value="NT_KNTase_like"/>
    <property type="match status" value="1"/>
</dbReference>
<reference evidence="2 3" key="1">
    <citation type="submission" date="2020-04" db="EMBL/GenBank/DDBJ databases">
        <title>Vibrio sp. SM6, a novel species isolated from seawater.</title>
        <authorList>
            <person name="Wang X."/>
        </authorList>
    </citation>
    <scope>NUCLEOTIDE SEQUENCE [LARGE SCALE GENOMIC DNA]</scope>
    <source>
        <strain evidence="2 3">SM6</strain>
    </source>
</reference>
<accession>A0A7X8YGT2</accession>
<feature type="domain" description="Polymerase nucleotidyl transferase" evidence="1">
    <location>
        <begin position="36"/>
        <end position="64"/>
    </location>
</feature>
<name>A0A7X8YGT2_9VIBR</name>
<dbReference type="AlphaFoldDB" id="A0A7X8YGT2"/>
<sequence>MLAVIDPKLPFQTEFQPVINDLQLCLRGALGDNLHSIYLFGSVARKTARVGLSNIDVVVVTQRDLAGERATLTNSVKWRVQRHFTQVVGMTLQCTTVNEVASLTSLFSWGFLLKHCAVCIYGDDLAECFGEYELSWEIAKHWNDDVADWLAVYRDKIALANMPAIQSASQFAIARKLLRASYALVMHKEQRWLEDPIACGEAFLRYYPNKAQEIERLTILLSGRVIAKRSVIGLLDSYGQWLSDEYRKTEFRIG</sequence>
<evidence type="ECO:0000259" key="1">
    <source>
        <dbReference type="Pfam" id="PF01909"/>
    </source>
</evidence>
<dbReference type="SUPFAM" id="SSF81301">
    <property type="entry name" value="Nucleotidyltransferase"/>
    <property type="match status" value="1"/>
</dbReference>
<dbReference type="RefSeq" id="WP_168836078.1">
    <property type="nucleotide sequence ID" value="NZ_JABAIK010000007.1"/>
</dbReference>
<dbReference type="Gene3D" id="3.30.460.10">
    <property type="entry name" value="Beta Polymerase, domain 2"/>
    <property type="match status" value="1"/>
</dbReference>
<dbReference type="Pfam" id="PF01909">
    <property type="entry name" value="NTP_transf_2"/>
    <property type="match status" value="1"/>
</dbReference>
<dbReference type="Proteomes" id="UP000535589">
    <property type="component" value="Unassembled WGS sequence"/>
</dbReference>